<feature type="compositionally biased region" description="Gly residues" evidence="1">
    <location>
        <begin position="85"/>
        <end position="94"/>
    </location>
</feature>
<comment type="caution">
    <text evidence="2">The sequence shown here is derived from an EMBL/GenBank/DDBJ whole genome shotgun (WGS) entry which is preliminary data.</text>
</comment>
<dbReference type="AlphaFoldDB" id="A0A699TNF0"/>
<organism evidence="2">
    <name type="scientific">Tanacetum cinerariifolium</name>
    <name type="common">Dalmatian daisy</name>
    <name type="synonym">Chrysanthemum cinerariifolium</name>
    <dbReference type="NCBI Taxonomy" id="118510"/>
    <lineage>
        <taxon>Eukaryota</taxon>
        <taxon>Viridiplantae</taxon>
        <taxon>Streptophyta</taxon>
        <taxon>Embryophyta</taxon>
        <taxon>Tracheophyta</taxon>
        <taxon>Spermatophyta</taxon>
        <taxon>Magnoliopsida</taxon>
        <taxon>eudicotyledons</taxon>
        <taxon>Gunneridae</taxon>
        <taxon>Pentapetalae</taxon>
        <taxon>asterids</taxon>
        <taxon>campanulids</taxon>
        <taxon>Asterales</taxon>
        <taxon>Asteraceae</taxon>
        <taxon>Asteroideae</taxon>
        <taxon>Anthemideae</taxon>
        <taxon>Anthemidinae</taxon>
        <taxon>Tanacetum</taxon>
    </lineage>
</organism>
<gene>
    <name evidence="2" type="ORF">Tci_883289</name>
</gene>
<dbReference type="EMBL" id="BKCJ011258331">
    <property type="protein sequence ID" value="GFD11320.1"/>
    <property type="molecule type" value="Genomic_DNA"/>
</dbReference>
<sequence length="175" mass="18416">GNACSTPCRTKPPCTRSWSIPLRCGCTSTRAARAKKRTASPGPQPRRADVQAARGRRCPRPARALPPDGGPPPRRAASLAAARGTGPGVSGGRPGLRFRPVGGRPRRPRHLRRDSAPAQAPPPAGLRRGPLRPAPPGRTAFQPPQAVSPRGHALRQVGQAFSGVYSPRSNRPLVA</sequence>
<accession>A0A699TNF0</accession>
<evidence type="ECO:0000256" key="1">
    <source>
        <dbReference type="SAM" id="MobiDB-lite"/>
    </source>
</evidence>
<feature type="region of interest" description="Disordered" evidence="1">
    <location>
        <begin position="29"/>
        <end position="175"/>
    </location>
</feature>
<feature type="compositionally biased region" description="Low complexity" evidence="1">
    <location>
        <begin position="75"/>
        <end position="84"/>
    </location>
</feature>
<name>A0A699TNF0_TANCI</name>
<feature type="non-terminal residue" evidence="2">
    <location>
        <position position="1"/>
    </location>
</feature>
<reference evidence="2" key="1">
    <citation type="journal article" date="2019" name="Sci. Rep.">
        <title>Draft genome of Tanacetum cinerariifolium, the natural source of mosquito coil.</title>
        <authorList>
            <person name="Yamashiro T."/>
            <person name="Shiraishi A."/>
            <person name="Satake H."/>
            <person name="Nakayama K."/>
        </authorList>
    </citation>
    <scope>NUCLEOTIDE SEQUENCE</scope>
</reference>
<evidence type="ECO:0000313" key="2">
    <source>
        <dbReference type="EMBL" id="GFD11320.1"/>
    </source>
</evidence>
<proteinExistence type="predicted"/>
<protein>
    <submittedName>
        <fullName evidence="2">Uncharacterized protein</fullName>
    </submittedName>
</protein>